<evidence type="ECO:0000259" key="8">
    <source>
        <dbReference type="PROSITE" id="PS51379"/>
    </source>
</evidence>
<dbReference type="InterPro" id="IPR004017">
    <property type="entry name" value="Cys_rich_dom"/>
</dbReference>
<dbReference type="GO" id="GO:0051539">
    <property type="term" value="F:4 iron, 4 sulfur cluster binding"/>
    <property type="evidence" value="ECO:0007669"/>
    <property type="project" value="UniProtKB-KW"/>
</dbReference>
<dbReference type="Pfam" id="PF02754">
    <property type="entry name" value="CCG"/>
    <property type="match status" value="2"/>
</dbReference>
<dbReference type="Gene3D" id="3.40.50.10420">
    <property type="entry name" value="NagB/RpiA/CoA transferase-like"/>
    <property type="match status" value="1"/>
</dbReference>
<dbReference type="InterPro" id="IPR004452">
    <property type="entry name" value="LutB/LldF"/>
</dbReference>
<keyword evidence="10" id="KW-1185">Reference proteome</keyword>
<dbReference type="EMBL" id="FNJI01000010">
    <property type="protein sequence ID" value="SDP07155.1"/>
    <property type="molecule type" value="Genomic_DNA"/>
</dbReference>
<gene>
    <name evidence="9" type="ORF">SAMN05660330_01717</name>
</gene>
<evidence type="ECO:0000313" key="10">
    <source>
        <dbReference type="Proteomes" id="UP000199073"/>
    </source>
</evidence>
<evidence type="ECO:0000256" key="1">
    <source>
        <dbReference type="ARBA" id="ARBA00022448"/>
    </source>
</evidence>
<dbReference type="InterPro" id="IPR054704">
    <property type="entry name" value="Quin_L_LdhH-like"/>
</dbReference>
<dbReference type="NCBIfam" id="NF045670">
    <property type="entry name" value="quin_L_LdhH"/>
    <property type="match status" value="1"/>
</dbReference>
<evidence type="ECO:0000256" key="2">
    <source>
        <dbReference type="ARBA" id="ARBA00022485"/>
    </source>
</evidence>
<proteinExistence type="predicted"/>
<feature type="domain" description="4Fe-4S ferredoxin-type" evidence="8">
    <location>
        <begin position="303"/>
        <end position="333"/>
    </location>
</feature>
<evidence type="ECO:0000313" key="9">
    <source>
        <dbReference type="EMBL" id="SDP07155.1"/>
    </source>
</evidence>
<dbReference type="GO" id="GO:0046872">
    <property type="term" value="F:metal ion binding"/>
    <property type="evidence" value="ECO:0007669"/>
    <property type="project" value="UniProtKB-KW"/>
</dbReference>
<dbReference type="AlphaFoldDB" id="A0A1H0PR76"/>
<dbReference type="Gene3D" id="1.10.1060.10">
    <property type="entry name" value="Alpha-helical ferredoxin"/>
    <property type="match status" value="1"/>
</dbReference>
<evidence type="ECO:0000256" key="4">
    <source>
        <dbReference type="ARBA" id="ARBA00022737"/>
    </source>
</evidence>
<dbReference type="GO" id="GO:0006089">
    <property type="term" value="P:lactate metabolic process"/>
    <property type="evidence" value="ECO:0007669"/>
    <property type="project" value="InterPro"/>
</dbReference>
<dbReference type="SUPFAM" id="SSF46548">
    <property type="entry name" value="alpha-helical ferredoxin"/>
    <property type="match status" value="1"/>
</dbReference>
<dbReference type="Pfam" id="PF13183">
    <property type="entry name" value="Fer4_8"/>
    <property type="match status" value="1"/>
</dbReference>
<dbReference type="Pfam" id="PF02589">
    <property type="entry name" value="LUD_dom"/>
    <property type="match status" value="1"/>
</dbReference>
<dbReference type="Proteomes" id="UP000199073">
    <property type="component" value="Unassembled WGS sequence"/>
</dbReference>
<dbReference type="PROSITE" id="PS00198">
    <property type="entry name" value="4FE4S_FER_1"/>
    <property type="match status" value="1"/>
</dbReference>
<dbReference type="PANTHER" id="PTHR47153:SF2">
    <property type="entry name" value="LACTATE UTILIZATION PROTEIN B"/>
    <property type="match status" value="1"/>
</dbReference>
<dbReference type="SUPFAM" id="SSF100950">
    <property type="entry name" value="NagB/RpiA/CoA transferase-like"/>
    <property type="match status" value="1"/>
</dbReference>
<protein>
    <submittedName>
        <fullName evidence="9">Iron-sulfur cluster-binding protein</fullName>
    </submittedName>
</protein>
<reference evidence="9 10" key="1">
    <citation type="submission" date="2016-10" db="EMBL/GenBank/DDBJ databases">
        <authorList>
            <person name="de Groot N.N."/>
        </authorList>
    </citation>
    <scope>NUCLEOTIDE SEQUENCE [LARGE SCALE GENOMIC DNA]</scope>
    <source>
        <strain evidence="9 10">DSM 12130</strain>
    </source>
</reference>
<dbReference type="RefSeq" id="WP_092221824.1">
    <property type="nucleotide sequence ID" value="NZ_FNJI01000010.1"/>
</dbReference>
<sequence length="730" mass="81421">MQNAKNLSSYRKECRESLDNDFLRNALDTFAVAYRTSRANAFRDFNTVELISDVAAMKDGCVAELDQLFTTFKKNAEAAGVQVHYAEDGDEANRIISEIARKTGTRKVVKSKSMTAEEILINHVLEDDGLEVTETDLGEWIIQLRHEGPSHMVMPAIHLSRYQVRDLFSEVTGDHQSQDIEKLVKVARKELRQKFFEADMGISGANFAIADSGTIGLVTNEGNARLVTTLPKVHVAIFGLDKLVPTIADALKILKVLPRNATGQPITSYVTWITGANEYLAEAGRNKEVHFVVLDNGRREMAKDPLFAQIFRCVRCGACANVCPVYRLVGGHKMGHIYIGAIGLILTYFFHGQDKAKNLVQNCINCEACKDICAGGIDLPRLIKEVQVRIQDKQGHPLPALLLGKLLRNRKLFHTLLRTAKWAQRPVAGNDGFIRHLPMIFFKQHDFKALPTIAENPFRDLFKELDLKVDNPRYRVGLFSGCVQDFVYPEQMQACAELCASCGIAMVFPEKQSCCGLPVQMMGEMKASRDVARQNVEAFSGEKIDFIITLCASCASHLKHNYSKLLANDTRMGGKVKEFTEKVIDFPTFARNYLDLTEQDFAGDKKKVTYHSPCHLCRGMGVHDAPKELMQTAGLDYVRAQEEESCCGFGGTYSAKFPELSEQILKRKLDDIESTGAELLLSDCPGCIMQLRGGLKKRGSMIQVEHSAECLKSRYKQTARVAADPSSARK</sequence>
<keyword evidence="2" id="KW-0004">4Fe-4S</keyword>
<keyword evidence="7" id="KW-0411">Iron-sulfur</keyword>
<evidence type="ECO:0000256" key="5">
    <source>
        <dbReference type="ARBA" id="ARBA00022982"/>
    </source>
</evidence>
<name>A0A1H0PR76_9BACT</name>
<keyword evidence="1" id="KW-0813">Transport</keyword>
<dbReference type="InterPro" id="IPR024185">
    <property type="entry name" value="FTHF_cligase-like_sf"/>
</dbReference>
<dbReference type="OrthoDB" id="5289041at2"/>
<keyword evidence="3" id="KW-0479">Metal-binding</keyword>
<dbReference type="InterPro" id="IPR009051">
    <property type="entry name" value="Helical_ferredxn"/>
</dbReference>
<evidence type="ECO:0000256" key="3">
    <source>
        <dbReference type="ARBA" id="ARBA00022723"/>
    </source>
</evidence>
<dbReference type="InterPro" id="IPR003741">
    <property type="entry name" value="LUD_dom"/>
</dbReference>
<keyword evidence="4" id="KW-0677">Repeat</keyword>
<evidence type="ECO:0000256" key="7">
    <source>
        <dbReference type="ARBA" id="ARBA00023014"/>
    </source>
</evidence>
<dbReference type="InterPro" id="IPR017900">
    <property type="entry name" value="4Fe4S_Fe_S_CS"/>
</dbReference>
<evidence type="ECO:0000256" key="6">
    <source>
        <dbReference type="ARBA" id="ARBA00023004"/>
    </source>
</evidence>
<keyword evidence="5" id="KW-0249">Electron transport</keyword>
<dbReference type="STRING" id="91360.SAMN05660330_01717"/>
<accession>A0A1H0PR76</accession>
<dbReference type="PANTHER" id="PTHR47153">
    <property type="entry name" value="LACTATE UTILIZATION PROTEIN B"/>
    <property type="match status" value="1"/>
</dbReference>
<dbReference type="InterPro" id="IPR037171">
    <property type="entry name" value="NagB/RpiA_transferase-like"/>
</dbReference>
<organism evidence="9 10">
    <name type="scientific">Desulforhopalus singaporensis</name>
    <dbReference type="NCBI Taxonomy" id="91360"/>
    <lineage>
        <taxon>Bacteria</taxon>
        <taxon>Pseudomonadati</taxon>
        <taxon>Thermodesulfobacteriota</taxon>
        <taxon>Desulfobulbia</taxon>
        <taxon>Desulfobulbales</taxon>
        <taxon>Desulfocapsaceae</taxon>
        <taxon>Desulforhopalus</taxon>
    </lineage>
</organism>
<dbReference type="GO" id="GO:0016491">
    <property type="term" value="F:oxidoreductase activity"/>
    <property type="evidence" value="ECO:0007669"/>
    <property type="project" value="UniProtKB-ARBA"/>
</dbReference>
<dbReference type="PROSITE" id="PS51379">
    <property type="entry name" value="4FE4S_FER_2"/>
    <property type="match status" value="1"/>
</dbReference>
<dbReference type="InterPro" id="IPR017896">
    <property type="entry name" value="4Fe4S_Fe-S-bd"/>
</dbReference>
<keyword evidence="6" id="KW-0408">Iron</keyword>